<evidence type="ECO:0000313" key="1">
    <source>
        <dbReference type="EMBL" id="QFG76690.1"/>
    </source>
</evidence>
<organism evidence="1">
    <name type="scientific">Raoultella planticola</name>
    <name type="common">Klebsiella planticola</name>
    <dbReference type="NCBI Taxonomy" id="575"/>
    <lineage>
        <taxon>Bacteria</taxon>
        <taxon>Pseudomonadati</taxon>
        <taxon>Pseudomonadota</taxon>
        <taxon>Gammaproteobacteria</taxon>
        <taxon>Enterobacterales</taxon>
        <taxon>Enterobacteriaceae</taxon>
        <taxon>Klebsiella/Raoultella group</taxon>
        <taxon>Raoultella</taxon>
    </lineage>
</organism>
<reference evidence="1" key="1">
    <citation type="submission" date="2018-05" db="EMBL/GenBank/DDBJ databases">
        <title>Bacterial isolates from healthy term breastfed infants carrying antibiotic resistance genes.</title>
        <authorList>
            <person name="Casaburi G."/>
        </authorList>
    </citation>
    <scope>NUCLEOTIDE SEQUENCE [LARGE SCALE GENOMIC DNA]</scope>
    <source>
        <strain evidence="1">7084_4</strain>
    </source>
</reference>
<dbReference type="AlphaFoldDB" id="A0A5P6A9S8"/>
<protein>
    <submittedName>
        <fullName evidence="1">Uncharacterized protein</fullName>
    </submittedName>
</protein>
<proteinExistence type="predicted"/>
<gene>
    <name evidence="1" type="ORF">DMB90_10875</name>
</gene>
<accession>A0A5P6A9S8</accession>
<name>A0A5P6A9S8_RAOPL</name>
<sequence length="103" mass="11186">MLVATALIMFVILSLWYLSRRVLQPALSQFSALMDSAALNRKLVETAPIGLALVRGRDAELLFSNELAYSGSRAIGNGLRAFQPLMMPPVPVSSRFMTGGPFS</sequence>
<dbReference type="EMBL" id="CP029752">
    <property type="protein sequence ID" value="QFG76690.1"/>
    <property type="molecule type" value="Genomic_DNA"/>
</dbReference>